<dbReference type="Proteomes" id="UP000294003">
    <property type="component" value="Unassembled WGS sequence"/>
</dbReference>
<evidence type="ECO:0000313" key="5">
    <source>
        <dbReference type="Proteomes" id="UP000294003"/>
    </source>
</evidence>
<gene>
    <name evidence="4" type="ORF">DL762_008661</name>
</gene>
<feature type="domain" description="F-box" evidence="3">
    <location>
        <begin position="199"/>
        <end position="246"/>
    </location>
</feature>
<keyword evidence="1" id="KW-0833">Ubl conjugation pathway</keyword>
<evidence type="ECO:0000259" key="3">
    <source>
        <dbReference type="PROSITE" id="PS50181"/>
    </source>
</evidence>
<dbReference type="InterPro" id="IPR000608">
    <property type="entry name" value="UBC"/>
</dbReference>
<dbReference type="Pfam" id="PF00179">
    <property type="entry name" value="UQ_con"/>
    <property type="match status" value="1"/>
</dbReference>
<organism evidence="4 5">
    <name type="scientific">Monosporascus cannonballus</name>
    <dbReference type="NCBI Taxonomy" id="155416"/>
    <lineage>
        <taxon>Eukaryota</taxon>
        <taxon>Fungi</taxon>
        <taxon>Dikarya</taxon>
        <taxon>Ascomycota</taxon>
        <taxon>Pezizomycotina</taxon>
        <taxon>Sordariomycetes</taxon>
        <taxon>Xylariomycetidae</taxon>
        <taxon>Xylariales</taxon>
        <taxon>Xylariales incertae sedis</taxon>
        <taxon>Monosporascus</taxon>
    </lineage>
</organism>
<comment type="caution">
    <text evidence="4">The sequence shown here is derived from an EMBL/GenBank/DDBJ whole genome shotgun (WGS) entry which is preliminary data.</text>
</comment>
<keyword evidence="5" id="KW-1185">Reference proteome</keyword>
<dbReference type="SUPFAM" id="SSF54495">
    <property type="entry name" value="UBC-like"/>
    <property type="match status" value="1"/>
</dbReference>
<dbReference type="Gene3D" id="3.10.110.10">
    <property type="entry name" value="Ubiquitin Conjugating Enzyme"/>
    <property type="match status" value="1"/>
</dbReference>
<proteinExistence type="predicted"/>
<dbReference type="InterPro" id="IPR001810">
    <property type="entry name" value="F-box_dom"/>
</dbReference>
<dbReference type="EMBL" id="QJNS01000378">
    <property type="protein sequence ID" value="RYO78522.1"/>
    <property type="molecule type" value="Genomic_DNA"/>
</dbReference>
<protein>
    <recommendedName>
        <fullName evidence="3">F-box domain-containing protein</fullName>
    </recommendedName>
</protein>
<accession>A0ABY0GVI5</accession>
<reference evidence="4 5" key="1">
    <citation type="submission" date="2018-06" db="EMBL/GenBank/DDBJ databases">
        <title>Complete Genomes of Monosporascus.</title>
        <authorList>
            <person name="Robinson A.J."/>
            <person name="Natvig D.O."/>
        </authorList>
    </citation>
    <scope>NUCLEOTIDE SEQUENCE [LARGE SCALE GENOMIC DNA]</scope>
    <source>
        <strain evidence="4 5">CBS 609.92</strain>
    </source>
</reference>
<evidence type="ECO:0000256" key="1">
    <source>
        <dbReference type="ARBA" id="ARBA00022786"/>
    </source>
</evidence>
<dbReference type="PROSITE" id="PS50181">
    <property type="entry name" value="FBOX"/>
    <property type="match status" value="1"/>
</dbReference>
<dbReference type="InterPro" id="IPR050113">
    <property type="entry name" value="Ub_conjugating_enzyme"/>
</dbReference>
<name>A0ABY0GVI5_9PEZI</name>
<dbReference type="InterPro" id="IPR016135">
    <property type="entry name" value="UBQ-conjugating_enzyme/RWD"/>
</dbReference>
<evidence type="ECO:0000313" key="4">
    <source>
        <dbReference type="EMBL" id="RYO78522.1"/>
    </source>
</evidence>
<evidence type="ECO:0000256" key="2">
    <source>
        <dbReference type="SAM" id="MobiDB-lite"/>
    </source>
</evidence>
<feature type="region of interest" description="Disordered" evidence="2">
    <location>
        <begin position="634"/>
        <end position="670"/>
    </location>
</feature>
<sequence>MDPSPDYCKDLSLLRRRRLLLDIKELTEKPYPNILLHVHDDDLTSACLVLTPANYKPLHLTVRFQDYPGRPPKVEMDSRVSHPNVFNRYICADVLKEGLGYTPAYTLKGIAIQMLSFFGSESVEQEYGGNLSLAQYRNNDSACDEFACDKCGFKALPVPRSDQCDLNLYDALGGDENLDLKGLPSHDSAGANGNSIPSTFAIQKLPNELLLVILDKLEDFEDITRFAKVWPRVSRLIGDYDIIRRRELQCFVTKQTYRVAKLGVGVSVRKGRIASEFDLVSKEAFFTFKVRRSVHNIGFNHWLPLPISRSHWTKTRSDMKRSVVSIKQELRSPSSPYAQPIYHFMNDIVVRLNMVADNVGYEPSKSTLRHASEKAIESYFHLFHLLVCMATEDLTMVQDANRLLRNFAEGRRSKADCPSLGHLLIALLISDVEVTDDLVKAIVTEAITRNVVWLLDGRGANMAELSYLEPAPVSAYRLDRTFEGSRTSYRLLMFSELFRRTARPSHKKPLSEVREELFCRHGAPPRGAAGHLAASVRRLHTINDFPAFLREMGLRKVPSAEDFTEVLRQTVVSSMEKGYSTWALTQREALLLRTYYEPEVPMTPEMREWARQHSYDDVMARPISFFPNHGDGRDRAFFPSRRGRGGISRGRGDLGRGGRGGTTRGEMGLP</sequence>
<dbReference type="PANTHER" id="PTHR24067">
    <property type="entry name" value="UBIQUITIN-CONJUGATING ENZYME E2"/>
    <property type="match status" value="1"/>
</dbReference>